<dbReference type="Gene3D" id="1.10.150.80">
    <property type="entry name" value="HRDC domain"/>
    <property type="match status" value="1"/>
</dbReference>
<evidence type="ECO:0000256" key="5">
    <source>
        <dbReference type="ARBA" id="ARBA00022839"/>
    </source>
</evidence>
<dbReference type="InterPro" id="IPR010997">
    <property type="entry name" value="HRDC-like_sf"/>
</dbReference>
<keyword evidence="7" id="KW-0175">Coiled coil</keyword>
<keyword evidence="2 6" id="KW-0819">tRNA processing</keyword>
<dbReference type="InterPro" id="IPR012337">
    <property type="entry name" value="RNaseH-like_sf"/>
</dbReference>
<evidence type="ECO:0000256" key="1">
    <source>
        <dbReference type="ARBA" id="ARBA00022490"/>
    </source>
</evidence>
<dbReference type="PANTHER" id="PTHR47649">
    <property type="entry name" value="RIBONUCLEASE D"/>
    <property type="match status" value="1"/>
</dbReference>
<keyword evidence="10" id="KW-1185">Reference proteome</keyword>
<dbReference type="InterPro" id="IPR002121">
    <property type="entry name" value="HRDC_dom"/>
</dbReference>
<dbReference type="HAMAP" id="MF_01899">
    <property type="entry name" value="RNase_D"/>
    <property type="match status" value="1"/>
</dbReference>
<feature type="domain" description="HRDC" evidence="8">
    <location>
        <begin position="206"/>
        <end position="287"/>
    </location>
</feature>
<accession>A0A255XYG6</accession>
<keyword evidence="4 6" id="KW-0378">Hydrolase</keyword>
<dbReference type="GO" id="GO:0003676">
    <property type="term" value="F:nucleic acid binding"/>
    <property type="evidence" value="ECO:0007669"/>
    <property type="project" value="InterPro"/>
</dbReference>
<protein>
    <recommendedName>
        <fullName evidence="6">Ribonuclease D</fullName>
        <shortName evidence="6">RNase D</shortName>
        <ecNumber evidence="6">3.1.13.5</ecNumber>
    </recommendedName>
</protein>
<dbReference type="PROSITE" id="PS50967">
    <property type="entry name" value="HRDC"/>
    <property type="match status" value="1"/>
</dbReference>
<dbReference type="InterPro" id="IPR002562">
    <property type="entry name" value="3'-5'_exonuclease_dom"/>
</dbReference>
<dbReference type="OrthoDB" id="9800549at2"/>
<evidence type="ECO:0000256" key="6">
    <source>
        <dbReference type="HAMAP-Rule" id="MF_01899"/>
    </source>
</evidence>
<dbReference type="PANTHER" id="PTHR47649:SF1">
    <property type="entry name" value="RIBONUCLEASE D"/>
    <property type="match status" value="1"/>
</dbReference>
<gene>
    <name evidence="6 9" type="primary">rnd</name>
    <name evidence="9" type="ORF">CHR90_00670</name>
</gene>
<feature type="coiled-coil region" evidence="7">
    <location>
        <begin position="153"/>
        <end position="180"/>
    </location>
</feature>
<evidence type="ECO:0000256" key="7">
    <source>
        <dbReference type="SAM" id="Coils"/>
    </source>
</evidence>
<keyword evidence="5 6" id="KW-0269">Exonuclease</keyword>
<dbReference type="GO" id="GO:0005737">
    <property type="term" value="C:cytoplasm"/>
    <property type="evidence" value="ECO:0007669"/>
    <property type="project" value="UniProtKB-SubCell"/>
</dbReference>
<dbReference type="Pfam" id="PF00570">
    <property type="entry name" value="HRDC"/>
    <property type="match status" value="1"/>
</dbReference>
<organism evidence="9 10">
    <name type="scientific">Elstera cyanobacteriorum</name>
    <dbReference type="NCBI Taxonomy" id="2022747"/>
    <lineage>
        <taxon>Bacteria</taxon>
        <taxon>Pseudomonadati</taxon>
        <taxon>Pseudomonadota</taxon>
        <taxon>Alphaproteobacteria</taxon>
        <taxon>Rhodospirillales</taxon>
        <taxon>Rhodospirillaceae</taxon>
        <taxon>Elstera</taxon>
    </lineage>
</organism>
<dbReference type="InterPro" id="IPR051086">
    <property type="entry name" value="RNase_D-like"/>
</dbReference>
<reference evidence="9 10" key="1">
    <citation type="submission" date="2017-07" db="EMBL/GenBank/DDBJ databases">
        <title>Elstera cyanobacteriorum sp. nov., a novel bacterium isolated from cyanobacterial aggregates in a eutrophic lake.</title>
        <authorList>
            <person name="Cai H."/>
        </authorList>
    </citation>
    <scope>NUCLEOTIDE SEQUENCE [LARGE SCALE GENOMIC DNA]</scope>
    <source>
        <strain evidence="9 10">TH019</strain>
    </source>
</reference>
<comment type="function">
    <text evidence="6">Exonuclease involved in the 3' processing of various precursor tRNAs. Initiates hydrolysis at the 3'-terminus of an RNA molecule and releases 5'-mononucleotides.</text>
</comment>
<dbReference type="InterPro" id="IPR044876">
    <property type="entry name" value="HRDC_dom_sf"/>
</dbReference>
<dbReference type="GO" id="GO:0033890">
    <property type="term" value="F:ribonuclease D activity"/>
    <property type="evidence" value="ECO:0007669"/>
    <property type="project" value="UniProtKB-UniRule"/>
</dbReference>
<dbReference type="NCBIfam" id="TIGR01388">
    <property type="entry name" value="rnd"/>
    <property type="match status" value="1"/>
</dbReference>
<comment type="cofactor">
    <cofactor evidence="6">
        <name>a divalent metal cation</name>
        <dbReference type="ChEBI" id="CHEBI:60240"/>
    </cofactor>
</comment>
<dbReference type="SUPFAM" id="SSF47819">
    <property type="entry name" value="HRDC-like"/>
    <property type="match status" value="2"/>
</dbReference>
<evidence type="ECO:0000313" key="10">
    <source>
        <dbReference type="Proteomes" id="UP000216361"/>
    </source>
</evidence>
<dbReference type="EMBL" id="NOXS01000016">
    <property type="protein sequence ID" value="OYQ22059.1"/>
    <property type="molecule type" value="Genomic_DNA"/>
</dbReference>
<evidence type="ECO:0000256" key="2">
    <source>
        <dbReference type="ARBA" id="ARBA00022694"/>
    </source>
</evidence>
<dbReference type="InterPro" id="IPR006292">
    <property type="entry name" value="RNase_D"/>
</dbReference>
<name>A0A255XYG6_9PROT</name>
<comment type="similarity">
    <text evidence="6">Belongs to the RNase D family.</text>
</comment>
<dbReference type="SMART" id="SM00474">
    <property type="entry name" value="35EXOc"/>
    <property type="match status" value="1"/>
</dbReference>
<dbReference type="Proteomes" id="UP000216361">
    <property type="component" value="Unassembled WGS sequence"/>
</dbReference>
<keyword evidence="1 6" id="KW-0963">Cytoplasm</keyword>
<dbReference type="AlphaFoldDB" id="A0A255XYG6"/>
<keyword evidence="3 6" id="KW-0540">Nuclease</keyword>
<dbReference type="CDD" id="cd06142">
    <property type="entry name" value="RNaseD_exo"/>
    <property type="match status" value="1"/>
</dbReference>
<dbReference type="GO" id="GO:0000166">
    <property type="term" value="F:nucleotide binding"/>
    <property type="evidence" value="ECO:0007669"/>
    <property type="project" value="InterPro"/>
</dbReference>
<dbReference type="InterPro" id="IPR036397">
    <property type="entry name" value="RNaseH_sf"/>
</dbReference>
<dbReference type="GO" id="GO:0042780">
    <property type="term" value="P:tRNA 3'-end processing"/>
    <property type="evidence" value="ECO:0007669"/>
    <property type="project" value="UniProtKB-UniRule"/>
</dbReference>
<evidence type="ECO:0000313" key="9">
    <source>
        <dbReference type="EMBL" id="OYQ22059.1"/>
    </source>
</evidence>
<dbReference type="Pfam" id="PF01612">
    <property type="entry name" value="DNA_pol_A_exo1"/>
    <property type="match status" value="1"/>
</dbReference>
<dbReference type="EC" id="3.1.13.5" evidence="6"/>
<evidence type="ECO:0000256" key="3">
    <source>
        <dbReference type="ARBA" id="ARBA00022722"/>
    </source>
</evidence>
<dbReference type="GO" id="GO:0008408">
    <property type="term" value="F:3'-5' exonuclease activity"/>
    <property type="evidence" value="ECO:0007669"/>
    <property type="project" value="InterPro"/>
</dbReference>
<comment type="subcellular location">
    <subcellularLocation>
        <location evidence="6">Cytoplasm</location>
    </subcellularLocation>
</comment>
<dbReference type="Gene3D" id="3.30.420.10">
    <property type="entry name" value="Ribonuclease H-like superfamily/Ribonuclease H"/>
    <property type="match status" value="1"/>
</dbReference>
<evidence type="ECO:0000256" key="4">
    <source>
        <dbReference type="ARBA" id="ARBA00022801"/>
    </source>
</evidence>
<sequence>MIQDSAALAALCASLAEEAYVTVDTEFIRDKTYWPQLCLVQVAGASVAAAIDPLAEGIDLTPLFDLLANPAVLKVFHAARQDLEIFVNLTGKVPAPIWDSQVAAMVCGFGESASYETLAGKLAGARIDKSSRFTDWSARPLTDKQLSYALSDVTHLRVIYEKLSKRIAKAEREAWVQEEMAILTDLKTYQTDPDAAWQRLRPRTNNRRFLGILKELAAWREAEAQRKNIPRQRLLKDEALLEAAANAPKSANDLGRMRALTKGMAEGSVGQAILAAVERANALPEADLPSLPDKADIPGGRTALIELLKVLLKAKCDTHDVAQKLIATSADLEILAVEDEPAIHALAGWRREVFGNDALALKRGELALTVKGDAIRIIRL</sequence>
<dbReference type="SMART" id="SM00341">
    <property type="entry name" value="HRDC"/>
    <property type="match status" value="1"/>
</dbReference>
<evidence type="ECO:0000259" key="8">
    <source>
        <dbReference type="PROSITE" id="PS50967"/>
    </source>
</evidence>
<proteinExistence type="inferred from homology"/>
<comment type="caution">
    <text evidence="9">The sequence shown here is derived from an EMBL/GenBank/DDBJ whole genome shotgun (WGS) entry which is preliminary data.</text>
</comment>
<dbReference type="SUPFAM" id="SSF53098">
    <property type="entry name" value="Ribonuclease H-like"/>
    <property type="match status" value="1"/>
</dbReference>
<comment type="catalytic activity">
    <reaction evidence="6">
        <text>Exonucleolytic cleavage that removes extra residues from the 3'-terminus of tRNA to produce 5'-mononucleotides.</text>
        <dbReference type="EC" id="3.1.13.5"/>
    </reaction>
</comment>